<dbReference type="EMBL" id="FTNY01000001">
    <property type="protein sequence ID" value="SIS30503.1"/>
    <property type="molecule type" value="Genomic_DNA"/>
</dbReference>
<sequence>MPFDLRLLTEKLHHRDYDFLIPKKNISEIIFNGDEIILVVIKAQKSEIPDFTSFIISAMGTSGSDEWEMQHSSITATDEKLMLQKIDDFQIYWNLDLAIETYMEGDLQYLYEVDTDPSKKAYGSEMSYVIESTTSFIYFYTSHFYY</sequence>
<dbReference type="OrthoDB" id="1262967at2"/>
<dbReference type="Proteomes" id="UP000186373">
    <property type="component" value="Unassembled WGS sequence"/>
</dbReference>
<evidence type="ECO:0000313" key="2">
    <source>
        <dbReference type="Proteomes" id="UP000186373"/>
    </source>
</evidence>
<reference evidence="2" key="1">
    <citation type="submission" date="2017-01" db="EMBL/GenBank/DDBJ databases">
        <authorList>
            <person name="Varghese N."/>
            <person name="Submissions S."/>
        </authorList>
    </citation>
    <scope>NUCLEOTIDE SEQUENCE [LARGE SCALE GENOMIC DNA]</scope>
    <source>
        <strain evidence="2">DSM 17126</strain>
    </source>
</reference>
<organism evidence="1 2">
    <name type="scientific">Chryseobacterium shigense</name>
    <dbReference type="NCBI Taxonomy" id="297244"/>
    <lineage>
        <taxon>Bacteria</taxon>
        <taxon>Pseudomonadati</taxon>
        <taxon>Bacteroidota</taxon>
        <taxon>Flavobacteriia</taxon>
        <taxon>Flavobacteriales</taxon>
        <taxon>Weeksellaceae</taxon>
        <taxon>Chryseobacterium group</taxon>
        <taxon>Chryseobacterium</taxon>
    </lineage>
</organism>
<evidence type="ECO:0000313" key="1">
    <source>
        <dbReference type="EMBL" id="SIS30503.1"/>
    </source>
</evidence>
<proteinExistence type="predicted"/>
<name>A0A1N7I088_9FLAO</name>
<keyword evidence="2" id="KW-1185">Reference proteome</keyword>
<gene>
    <name evidence="1" type="ORF">SAMN05421639_101938</name>
</gene>
<accession>A0A1N7I088</accession>
<dbReference type="AlphaFoldDB" id="A0A1N7I088"/>
<protein>
    <submittedName>
        <fullName evidence="1">Uncharacterized protein</fullName>
    </submittedName>
</protein>
<dbReference type="RefSeq" id="WP_076505070.1">
    <property type="nucleotide sequence ID" value="NZ_FTNY01000001.1"/>
</dbReference>